<feature type="active site" description="Nucleophile" evidence="4">
    <location>
        <position position="55"/>
    </location>
</feature>
<dbReference type="Gene3D" id="3.30.70.580">
    <property type="entry name" value="Pseudouridine synthase I, catalytic domain, N-terminal subdomain"/>
    <property type="match status" value="1"/>
</dbReference>
<protein>
    <recommendedName>
        <fullName evidence="4">tRNA pseudouridine synthase A</fullName>
        <ecNumber evidence="4">5.4.99.12</ecNumber>
    </recommendedName>
    <alternativeName>
        <fullName evidence="4">tRNA pseudouridine(38-40) synthase</fullName>
    </alternativeName>
    <alternativeName>
        <fullName evidence="4">tRNA pseudouridylate synthase I</fullName>
    </alternativeName>
    <alternativeName>
        <fullName evidence="4">tRNA-uridine isomerase I</fullName>
    </alternativeName>
</protein>
<reference evidence="7 8" key="1">
    <citation type="submission" date="2020-02" db="EMBL/GenBank/DDBJ databases">
        <title>Sequencing the genomes of 1000 actinobacteria strains.</title>
        <authorList>
            <person name="Klenk H.-P."/>
        </authorList>
    </citation>
    <scope>NUCLEOTIDE SEQUENCE [LARGE SCALE GENOMIC DNA]</scope>
    <source>
        <strain evidence="7 8">DSM 19609</strain>
    </source>
</reference>
<comment type="caution">
    <text evidence="4">Lacks conserved residue(s) required for the propagation of feature annotation.</text>
</comment>
<gene>
    <name evidence="4" type="primary">truA</name>
    <name evidence="7" type="ORF">FB473_000515</name>
</gene>
<evidence type="ECO:0000256" key="3">
    <source>
        <dbReference type="ARBA" id="ARBA00023235"/>
    </source>
</evidence>
<dbReference type="RefSeq" id="WP_167164561.1">
    <property type="nucleotide sequence ID" value="NZ_BAAAOO010000002.1"/>
</dbReference>
<comment type="function">
    <text evidence="4">Formation of pseudouridine at positions 38, 39 and 40 in the anticodon stem and loop of transfer RNAs.</text>
</comment>
<dbReference type="PIRSF" id="PIRSF001430">
    <property type="entry name" value="tRNA_psdUrid_synth"/>
    <property type="match status" value="1"/>
</dbReference>
<keyword evidence="8" id="KW-1185">Reference proteome</keyword>
<evidence type="ECO:0000256" key="1">
    <source>
        <dbReference type="ARBA" id="ARBA00009375"/>
    </source>
</evidence>
<dbReference type="InterPro" id="IPR020097">
    <property type="entry name" value="PsdUridine_synth_TruA_a/b_dom"/>
</dbReference>
<dbReference type="SUPFAM" id="SSF55120">
    <property type="entry name" value="Pseudouridine synthase"/>
    <property type="match status" value="1"/>
</dbReference>
<keyword evidence="2 4" id="KW-0819">tRNA processing</keyword>
<evidence type="ECO:0000256" key="5">
    <source>
        <dbReference type="RuleBase" id="RU003792"/>
    </source>
</evidence>
<feature type="binding site" evidence="4">
    <location>
        <position position="113"/>
    </location>
    <ligand>
        <name>substrate</name>
    </ligand>
</feature>
<evidence type="ECO:0000313" key="7">
    <source>
        <dbReference type="EMBL" id="NIH55870.1"/>
    </source>
</evidence>
<comment type="caution">
    <text evidence="7">The sequence shown here is derived from an EMBL/GenBank/DDBJ whole genome shotgun (WGS) entry which is preliminary data.</text>
</comment>
<keyword evidence="3 4" id="KW-0413">Isomerase</keyword>
<organism evidence="7 8">
    <name type="scientific">Brooklawnia cerclae</name>
    <dbReference type="NCBI Taxonomy" id="349934"/>
    <lineage>
        <taxon>Bacteria</taxon>
        <taxon>Bacillati</taxon>
        <taxon>Actinomycetota</taxon>
        <taxon>Actinomycetes</taxon>
        <taxon>Propionibacteriales</taxon>
        <taxon>Propionibacteriaceae</taxon>
        <taxon>Brooklawnia</taxon>
    </lineage>
</organism>
<comment type="subunit">
    <text evidence="4">Homodimer.</text>
</comment>
<dbReference type="PANTHER" id="PTHR11142">
    <property type="entry name" value="PSEUDOURIDYLATE SYNTHASE"/>
    <property type="match status" value="1"/>
</dbReference>
<dbReference type="EMBL" id="JAAMOZ010000001">
    <property type="protein sequence ID" value="NIH55870.1"/>
    <property type="molecule type" value="Genomic_DNA"/>
</dbReference>
<dbReference type="GO" id="GO:0160147">
    <property type="term" value="F:tRNA pseudouridine(38-40) synthase activity"/>
    <property type="evidence" value="ECO:0007669"/>
    <property type="project" value="UniProtKB-EC"/>
</dbReference>
<dbReference type="InterPro" id="IPR001406">
    <property type="entry name" value="PsdUridine_synth_TruA"/>
</dbReference>
<dbReference type="Proteomes" id="UP000749311">
    <property type="component" value="Unassembled WGS sequence"/>
</dbReference>
<accession>A0ABX0SCX4</accession>
<dbReference type="NCBIfam" id="TIGR00071">
    <property type="entry name" value="hisT_truA"/>
    <property type="match status" value="1"/>
</dbReference>
<feature type="domain" description="Pseudouridine synthase I TruA alpha/beta" evidence="6">
    <location>
        <begin position="10"/>
        <end position="106"/>
    </location>
</feature>
<evidence type="ECO:0000313" key="8">
    <source>
        <dbReference type="Proteomes" id="UP000749311"/>
    </source>
</evidence>
<feature type="domain" description="Pseudouridine synthase I TruA alpha/beta" evidence="6">
    <location>
        <begin position="147"/>
        <end position="251"/>
    </location>
</feature>
<comment type="similarity">
    <text evidence="1 4 5">Belongs to the tRNA pseudouridine synthase TruA family.</text>
</comment>
<dbReference type="Gene3D" id="3.30.70.660">
    <property type="entry name" value="Pseudouridine synthase I, catalytic domain, C-terminal subdomain"/>
    <property type="match status" value="1"/>
</dbReference>
<evidence type="ECO:0000256" key="2">
    <source>
        <dbReference type="ARBA" id="ARBA00022694"/>
    </source>
</evidence>
<dbReference type="InterPro" id="IPR020094">
    <property type="entry name" value="TruA/RsuA/RluB/E/F_N"/>
</dbReference>
<name>A0ABX0SCX4_9ACTN</name>
<dbReference type="HAMAP" id="MF_00171">
    <property type="entry name" value="TruA"/>
    <property type="match status" value="1"/>
</dbReference>
<dbReference type="InterPro" id="IPR020103">
    <property type="entry name" value="PsdUridine_synth_cat_dom_sf"/>
</dbReference>
<dbReference type="PANTHER" id="PTHR11142:SF0">
    <property type="entry name" value="TRNA PSEUDOURIDINE SYNTHASE-LIKE 1"/>
    <property type="match status" value="1"/>
</dbReference>
<dbReference type="Pfam" id="PF01416">
    <property type="entry name" value="PseudoU_synth_1"/>
    <property type="match status" value="2"/>
</dbReference>
<sequence length="278" mass="30896">MTRRWRLDIAYDGTAFHGWATQEGLRTVQGELEHWITMVLRLDEPARLTVAGRTDAGVHARGQVAHVDLPKEVDGTHLAQRLARVLPEDVAVRTVRRAPEGFDARFSATWRRYVYRLWDPDSHPDPVLRGQVTPVRERLDVAAMDAAAAGLLGLRDFAAFCKHREGATTIRNLTLLSVARQDDPSRTITCVVQADAFCHSMVRSLVGALWAVGAHRRDAAWLARMAAQSVRQSDIHVMPARGLCLEEVGYPPDELLAERAAEARAFRELPAPPCTGCE</sequence>
<dbReference type="EC" id="5.4.99.12" evidence="4"/>
<proteinExistence type="inferred from homology"/>
<evidence type="ECO:0000259" key="6">
    <source>
        <dbReference type="Pfam" id="PF01416"/>
    </source>
</evidence>
<dbReference type="InterPro" id="IPR020095">
    <property type="entry name" value="PsdUridine_synth_TruA_C"/>
</dbReference>
<comment type="catalytic activity">
    <reaction evidence="4 5">
        <text>uridine(38/39/40) in tRNA = pseudouridine(38/39/40) in tRNA</text>
        <dbReference type="Rhea" id="RHEA:22376"/>
        <dbReference type="Rhea" id="RHEA-COMP:10085"/>
        <dbReference type="Rhea" id="RHEA-COMP:10087"/>
        <dbReference type="ChEBI" id="CHEBI:65314"/>
        <dbReference type="ChEBI" id="CHEBI:65315"/>
        <dbReference type="EC" id="5.4.99.12"/>
    </reaction>
</comment>
<evidence type="ECO:0000256" key="4">
    <source>
        <dbReference type="HAMAP-Rule" id="MF_00171"/>
    </source>
</evidence>
<dbReference type="CDD" id="cd02570">
    <property type="entry name" value="PseudoU_synth_EcTruA"/>
    <property type="match status" value="1"/>
</dbReference>